<dbReference type="Pfam" id="PF07883">
    <property type="entry name" value="Cupin_2"/>
    <property type="match status" value="1"/>
</dbReference>
<organism evidence="3 4">
    <name type="scientific">Aureimonas endophytica</name>
    <dbReference type="NCBI Taxonomy" id="2027858"/>
    <lineage>
        <taxon>Bacteria</taxon>
        <taxon>Pseudomonadati</taxon>
        <taxon>Pseudomonadota</taxon>
        <taxon>Alphaproteobacteria</taxon>
        <taxon>Hyphomicrobiales</taxon>
        <taxon>Aurantimonadaceae</taxon>
        <taxon>Aureimonas</taxon>
    </lineage>
</organism>
<evidence type="ECO:0000313" key="4">
    <source>
        <dbReference type="Proteomes" id="UP000644699"/>
    </source>
</evidence>
<feature type="signal peptide" evidence="1">
    <location>
        <begin position="1"/>
        <end position="20"/>
    </location>
</feature>
<dbReference type="PANTHER" id="PTHR43698:SF1">
    <property type="entry name" value="BLL4564 PROTEIN"/>
    <property type="match status" value="1"/>
</dbReference>
<protein>
    <submittedName>
        <fullName evidence="3">Cupin</fullName>
    </submittedName>
</protein>
<feature type="chain" id="PRO_5037678801" evidence="1">
    <location>
        <begin position="21"/>
        <end position="154"/>
    </location>
</feature>
<dbReference type="PANTHER" id="PTHR43698">
    <property type="entry name" value="RIBD C-TERMINAL DOMAIN CONTAINING PROTEIN"/>
    <property type="match status" value="1"/>
</dbReference>
<dbReference type="InterPro" id="IPR047263">
    <property type="entry name" value="HNL-like_cupin"/>
</dbReference>
<name>A0A917A3K6_9HYPH</name>
<keyword evidence="4" id="KW-1185">Reference proteome</keyword>
<dbReference type="AlphaFoldDB" id="A0A917A3K6"/>
<comment type="caution">
    <text evidence="3">The sequence shown here is derived from an EMBL/GenBank/DDBJ whole genome shotgun (WGS) entry which is preliminary data.</text>
</comment>
<keyword evidence="1" id="KW-0732">Signal</keyword>
<dbReference type="InterPro" id="IPR011051">
    <property type="entry name" value="RmlC_Cupin_sf"/>
</dbReference>
<evidence type="ECO:0000256" key="1">
    <source>
        <dbReference type="SAM" id="SignalP"/>
    </source>
</evidence>
<dbReference type="SUPFAM" id="SSF51182">
    <property type="entry name" value="RmlC-like cupins"/>
    <property type="match status" value="1"/>
</dbReference>
<dbReference type="EMBL" id="BMIQ01000010">
    <property type="protein sequence ID" value="GGE22308.1"/>
    <property type="molecule type" value="Genomic_DNA"/>
</dbReference>
<reference evidence="3" key="1">
    <citation type="journal article" date="2014" name="Int. J. Syst. Evol. Microbiol.">
        <title>Complete genome sequence of Corynebacterium casei LMG S-19264T (=DSM 44701T), isolated from a smear-ripened cheese.</title>
        <authorList>
            <consortium name="US DOE Joint Genome Institute (JGI-PGF)"/>
            <person name="Walter F."/>
            <person name="Albersmeier A."/>
            <person name="Kalinowski J."/>
            <person name="Ruckert C."/>
        </authorList>
    </citation>
    <scope>NUCLEOTIDE SEQUENCE</scope>
    <source>
        <strain evidence="3">CGMCC 1.15367</strain>
    </source>
</reference>
<dbReference type="Gene3D" id="2.60.120.10">
    <property type="entry name" value="Jelly Rolls"/>
    <property type="match status" value="1"/>
</dbReference>
<dbReference type="InterPro" id="IPR014710">
    <property type="entry name" value="RmlC-like_jellyroll"/>
</dbReference>
<sequence>MKNTLIAASLSLAGATAAGAEEIQVFPSGSSPSAIASAQTFSGHVVVDPLVPSGVETPAASGLVSFAPKARTAWHAHPAGQMLIVTAGRGWVQRAGEVRQEIASGDVVWIPAGIKHWHGATDTNAMSHIAVTYIKDGKNADWMELVSDEQYAGG</sequence>
<reference evidence="3" key="2">
    <citation type="submission" date="2020-09" db="EMBL/GenBank/DDBJ databases">
        <authorList>
            <person name="Sun Q."/>
            <person name="Zhou Y."/>
        </authorList>
    </citation>
    <scope>NUCLEOTIDE SEQUENCE</scope>
    <source>
        <strain evidence="3">CGMCC 1.15367</strain>
    </source>
</reference>
<dbReference type="CDD" id="cd02233">
    <property type="entry name" value="cupin_HNL-like"/>
    <property type="match status" value="1"/>
</dbReference>
<feature type="domain" description="Cupin type-2" evidence="2">
    <location>
        <begin position="63"/>
        <end position="129"/>
    </location>
</feature>
<accession>A0A917A3K6</accession>
<gene>
    <name evidence="3" type="ORF">GCM10011390_47080</name>
</gene>
<dbReference type="Proteomes" id="UP000644699">
    <property type="component" value="Unassembled WGS sequence"/>
</dbReference>
<dbReference type="RefSeq" id="WP_188912885.1">
    <property type="nucleotide sequence ID" value="NZ_BMIQ01000010.1"/>
</dbReference>
<evidence type="ECO:0000259" key="2">
    <source>
        <dbReference type="Pfam" id="PF07883"/>
    </source>
</evidence>
<proteinExistence type="predicted"/>
<dbReference type="InterPro" id="IPR013096">
    <property type="entry name" value="Cupin_2"/>
</dbReference>
<evidence type="ECO:0000313" key="3">
    <source>
        <dbReference type="EMBL" id="GGE22308.1"/>
    </source>
</evidence>